<evidence type="ECO:0000313" key="3">
    <source>
        <dbReference type="Proteomes" id="UP000593765"/>
    </source>
</evidence>
<reference evidence="2 3" key="1">
    <citation type="submission" date="2020-10" db="EMBL/GenBank/DDBJ databases">
        <title>Wide distribution of Phycisphaera-like planctomycetes from WD2101 soil group in peatlands and genome analysis of the first cultivated representative.</title>
        <authorList>
            <person name="Dedysh S.N."/>
            <person name="Beletsky A.V."/>
            <person name="Ivanova A."/>
            <person name="Kulichevskaya I.S."/>
            <person name="Suzina N.E."/>
            <person name="Philippov D.A."/>
            <person name="Rakitin A.L."/>
            <person name="Mardanov A.V."/>
            <person name="Ravin N.V."/>
        </authorList>
    </citation>
    <scope>NUCLEOTIDE SEQUENCE [LARGE SCALE GENOMIC DNA]</scope>
    <source>
        <strain evidence="2 3">M1803</strain>
    </source>
</reference>
<dbReference type="KEGG" id="hbs:IPV69_19445"/>
<dbReference type="EMBL" id="CP063458">
    <property type="protein sequence ID" value="QOV88408.1"/>
    <property type="molecule type" value="Genomic_DNA"/>
</dbReference>
<accession>A0A7M2WSC2</accession>
<organism evidence="2 3">
    <name type="scientific">Humisphaera borealis</name>
    <dbReference type="NCBI Taxonomy" id="2807512"/>
    <lineage>
        <taxon>Bacteria</taxon>
        <taxon>Pseudomonadati</taxon>
        <taxon>Planctomycetota</taxon>
        <taxon>Phycisphaerae</taxon>
        <taxon>Tepidisphaerales</taxon>
        <taxon>Tepidisphaeraceae</taxon>
        <taxon>Humisphaera</taxon>
    </lineage>
</organism>
<keyword evidence="1" id="KW-0812">Transmembrane</keyword>
<keyword evidence="1" id="KW-1133">Transmembrane helix</keyword>
<evidence type="ECO:0000256" key="1">
    <source>
        <dbReference type="SAM" id="Phobius"/>
    </source>
</evidence>
<sequence>MISGSVGPSSAQSPRPFPRRWLKIVVGLLIGHTALMISFVFIATRDASFSVDPDYYGKAVRWDADQARRRTSDLLGWNAALEVVGPAGTDGSRVVSLELTDASGRAIPNAVVAVGYFHHAHGREKRTAILTVSGDPRRHQAGLLMPQAGEWEFELTARAGADEFLKTVTIKVP</sequence>
<gene>
    <name evidence="2" type="ORF">IPV69_19445</name>
</gene>
<evidence type="ECO:0000313" key="2">
    <source>
        <dbReference type="EMBL" id="QOV88408.1"/>
    </source>
</evidence>
<dbReference type="AlphaFoldDB" id="A0A7M2WSC2"/>
<name>A0A7M2WSC2_9BACT</name>
<keyword evidence="1" id="KW-0472">Membrane</keyword>
<keyword evidence="3" id="KW-1185">Reference proteome</keyword>
<dbReference type="RefSeq" id="WP_206291387.1">
    <property type="nucleotide sequence ID" value="NZ_CP063458.1"/>
</dbReference>
<dbReference type="Pfam" id="PF05751">
    <property type="entry name" value="FixH"/>
    <property type="match status" value="1"/>
</dbReference>
<dbReference type="InterPro" id="IPR008620">
    <property type="entry name" value="FixH"/>
</dbReference>
<protein>
    <submittedName>
        <fullName evidence="2">FixH family protein</fullName>
    </submittedName>
</protein>
<proteinExistence type="predicted"/>
<dbReference type="Proteomes" id="UP000593765">
    <property type="component" value="Chromosome"/>
</dbReference>
<feature type="transmembrane region" description="Helical" evidence="1">
    <location>
        <begin position="21"/>
        <end position="43"/>
    </location>
</feature>